<feature type="transmembrane region" description="Helical" evidence="1">
    <location>
        <begin position="48"/>
        <end position="64"/>
    </location>
</feature>
<sequence length="92" mass="10809">MLATMRKNKNYIFGVLTLGLFGLMGLLIVFVVRGIIKLANHYPRTFRRISFILFIILCIYGFLFSKDWNIMFFIMCIAITLDFSDMNNRGRE</sequence>
<proteinExistence type="predicted"/>
<name>A0ABS0LQ61_9LACT</name>
<dbReference type="RefSeq" id="WP_197115125.1">
    <property type="nucleotide sequence ID" value="NZ_JACBXQ010000002.1"/>
</dbReference>
<dbReference type="EMBL" id="JACBXQ010000002">
    <property type="protein sequence ID" value="MBG9986213.1"/>
    <property type="molecule type" value="Genomic_DNA"/>
</dbReference>
<protein>
    <submittedName>
        <fullName evidence="2">Uncharacterized protein</fullName>
    </submittedName>
</protein>
<accession>A0ABS0LQ61</accession>
<evidence type="ECO:0000313" key="3">
    <source>
        <dbReference type="Proteomes" id="UP000721415"/>
    </source>
</evidence>
<reference evidence="2 3" key="1">
    <citation type="submission" date="2020-07" db="EMBL/GenBank/DDBJ databases">
        <title>Facklamia lactis sp. nov., isolated from raw milk.</title>
        <authorList>
            <person name="Doll E.V."/>
            <person name="Huptas C."/>
            <person name="Staib L."/>
            <person name="Wenning M."/>
            <person name="Scherer S."/>
        </authorList>
    </citation>
    <scope>NUCLEOTIDE SEQUENCE [LARGE SCALE GENOMIC DNA]</scope>
    <source>
        <strain evidence="2 3">DSM 111018</strain>
    </source>
</reference>
<feature type="transmembrane region" description="Helical" evidence="1">
    <location>
        <begin position="12"/>
        <end position="36"/>
    </location>
</feature>
<gene>
    <name evidence="2" type="ORF">HZY91_04810</name>
</gene>
<keyword evidence="1" id="KW-0472">Membrane</keyword>
<evidence type="ECO:0000313" key="2">
    <source>
        <dbReference type="EMBL" id="MBG9986213.1"/>
    </source>
</evidence>
<organism evidence="2 3">
    <name type="scientific">Facklamia lactis</name>
    <dbReference type="NCBI Taxonomy" id="2749967"/>
    <lineage>
        <taxon>Bacteria</taxon>
        <taxon>Bacillati</taxon>
        <taxon>Bacillota</taxon>
        <taxon>Bacilli</taxon>
        <taxon>Lactobacillales</taxon>
        <taxon>Aerococcaceae</taxon>
        <taxon>Facklamia</taxon>
    </lineage>
</organism>
<dbReference type="Proteomes" id="UP000721415">
    <property type="component" value="Unassembled WGS sequence"/>
</dbReference>
<comment type="caution">
    <text evidence="2">The sequence shown here is derived from an EMBL/GenBank/DDBJ whole genome shotgun (WGS) entry which is preliminary data.</text>
</comment>
<evidence type="ECO:0000256" key="1">
    <source>
        <dbReference type="SAM" id="Phobius"/>
    </source>
</evidence>
<keyword evidence="1" id="KW-0812">Transmembrane</keyword>
<keyword evidence="1" id="KW-1133">Transmembrane helix</keyword>
<keyword evidence="3" id="KW-1185">Reference proteome</keyword>